<evidence type="ECO:0000256" key="6">
    <source>
        <dbReference type="ARBA" id="ARBA00023239"/>
    </source>
</evidence>
<dbReference type="Gene3D" id="3.40.50.2300">
    <property type="match status" value="1"/>
</dbReference>
<dbReference type="GO" id="GO:0007168">
    <property type="term" value="P:receptor guanylyl cyclase signaling pathway"/>
    <property type="evidence" value="ECO:0007669"/>
    <property type="project" value="TreeGrafter"/>
</dbReference>
<dbReference type="GO" id="GO:0005886">
    <property type="term" value="C:plasma membrane"/>
    <property type="evidence" value="ECO:0007669"/>
    <property type="project" value="TreeGrafter"/>
</dbReference>
<evidence type="ECO:0000259" key="8">
    <source>
        <dbReference type="Pfam" id="PF01094"/>
    </source>
</evidence>
<keyword evidence="6" id="KW-0456">Lyase</keyword>
<evidence type="ECO:0000256" key="2">
    <source>
        <dbReference type="ARBA" id="ARBA00022692"/>
    </source>
</evidence>
<evidence type="ECO:0000256" key="7">
    <source>
        <dbReference type="SAM" id="Phobius"/>
    </source>
</evidence>
<evidence type="ECO:0000256" key="5">
    <source>
        <dbReference type="ARBA" id="ARBA00023136"/>
    </source>
</evidence>
<dbReference type="PANTHER" id="PTHR11920:SF335">
    <property type="entry name" value="GUANYLATE CYCLASE"/>
    <property type="match status" value="1"/>
</dbReference>
<evidence type="ECO:0000313" key="10">
    <source>
        <dbReference type="Proteomes" id="UP001283361"/>
    </source>
</evidence>
<feature type="transmembrane region" description="Helical" evidence="7">
    <location>
        <begin position="369"/>
        <end position="393"/>
    </location>
</feature>
<dbReference type="EMBL" id="JAWDGP010007144">
    <property type="protein sequence ID" value="KAK3729406.1"/>
    <property type="molecule type" value="Genomic_DNA"/>
</dbReference>
<dbReference type="GO" id="GO:0000166">
    <property type="term" value="F:nucleotide binding"/>
    <property type="evidence" value="ECO:0007669"/>
    <property type="project" value="UniProtKB-KW"/>
</dbReference>
<keyword evidence="10" id="KW-1185">Reference proteome</keyword>
<keyword evidence="4 7" id="KW-1133">Transmembrane helix</keyword>
<dbReference type="InterPro" id="IPR001828">
    <property type="entry name" value="ANF_lig-bd_rcpt"/>
</dbReference>
<dbReference type="AlphaFoldDB" id="A0AAE1CR20"/>
<evidence type="ECO:0000313" key="9">
    <source>
        <dbReference type="EMBL" id="KAK3729406.1"/>
    </source>
</evidence>
<dbReference type="GO" id="GO:0004016">
    <property type="term" value="F:adenylate cyclase activity"/>
    <property type="evidence" value="ECO:0007669"/>
    <property type="project" value="TreeGrafter"/>
</dbReference>
<sequence length="435" mass="49022">MFISPYPVKPVFISQYPMKIMFISLYLVRPLFISTYPVKPVFISPYPVKPVFISPNTGKLVFKSLYPKKPVFISISSEAYVYLYIHEAYVYISTTREAYVYFFTPSEAYVYISTPSEAYVYISTPSEAYVYLFTPSEAYVYISTPSEAYIYLFTPSEAYVYISSHPVKPIFISSHPASEFAQDRRNESVMAFQNALLLVGRPITNPDYKTWESRVRELLYRPPINLEKNDLDDILGIKVNIPLFAAYLYDSVLLYARALHEALLTGGTPDDGALVFDKIKDRTFLSVQGHEVYIDHNGDAEANFTVLALRPAQNQFGRGLLPVGRFARNPLNRQDVTYVADVDIYGANVPLDEPECGYSGELCLGEASILVYAVGGFLGGVGLVLIIVLGVLYRNWRYEQELASLIWKIDTREIHLQPDAAISALSMISNNGVSV</sequence>
<gene>
    <name evidence="9" type="ORF">RRG08_053605</name>
</gene>
<proteinExistence type="predicted"/>
<dbReference type="GO" id="GO:0001653">
    <property type="term" value="F:peptide receptor activity"/>
    <property type="evidence" value="ECO:0007669"/>
    <property type="project" value="TreeGrafter"/>
</dbReference>
<dbReference type="InterPro" id="IPR028082">
    <property type="entry name" value="Peripla_BP_I"/>
</dbReference>
<comment type="subcellular location">
    <subcellularLocation>
        <location evidence="1">Membrane</location>
    </subcellularLocation>
</comment>
<comment type="caution">
    <text evidence="9">The sequence shown here is derived from an EMBL/GenBank/DDBJ whole genome shotgun (WGS) entry which is preliminary data.</text>
</comment>
<protein>
    <recommendedName>
        <fullName evidence="8">Receptor ligand binding region domain-containing protein</fullName>
    </recommendedName>
</protein>
<evidence type="ECO:0000256" key="4">
    <source>
        <dbReference type="ARBA" id="ARBA00022989"/>
    </source>
</evidence>
<dbReference type="Pfam" id="PF01094">
    <property type="entry name" value="ANF_receptor"/>
    <property type="match status" value="1"/>
</dbReference>
<keyword evidence="5 7" id="KW-0472">Membrane</keyword>
<keyword evidence="2 7" id="KW-0812">Transmembrane</keyword>
<evidence type="ECO:0000256" key="3">
    <source>
        <dbReference type="ARBA" id="ARBA00022741"/>
    </source>
</evidence>
<accession>A0AAE1CR20</accession>
<dbReference type="GO" id="GO:0004383">
    <property type="term" value="F:guanylate cyclase activity"/>
    <property type="evidence" value="ECO:0007669"/>
    <property type="project" value="TreeGrafter"/>
</dbReference>
<keyword evidence="3" id="KW-0547">Nucleotide-binding</keyword>
<organism evidence="9 10">
    <name type="scientific">Elysia crispata</name>
    <name type="common">lettuce slug</name>
    <dbReference type="NCBI Taxonomy" id="231223"/>
    <lineage>
        <taxon>Eukaryota</taxon>
        <taxon>Metazoa</taxon>
        <taxon>Spiralia</taxon>
        <taxon>Lophotrochozoa</taxon>
        <taxon>Mollusca</taxon>
        <taxon>Gastropoda</taxon>
        <taxon>Heterobranchia</taxon>
        <taxon>Euthyneura</taxon>
        <taxon>Panpulmonata</taxon>
        <taxon>Sacoglossa</taxon>
        <taxon>Placobranchoidea</taxon>
        <taxon>Plakobranchidae</taxon>
        <taxon>Elysia</taxon>
    </lineage>
</organism>
<dbReference type="Proteomes" id="UP001283361">
    <property type="component" value="Unassembled WGS sequence"/>
</dbReference>
<feature type="domain" description="Receptor ligand binding region" evidence="8">
    <location>
        <begin position="243"/>
        <end position="309"/>
    </location>
</feature>
<evidence type="ECO:0000256" key="1">
    <source>
        <dbReference type="ARBA" id="ARBA00004370"/>
    </source>
</evidence>
<name>A0AAE1CR20_9GAST</name>
<dbReference type="InterPro" id="IPR050401">
    <property type="entry name" value="Cyclic_nucleotide_synthase"/>
</dbReference>
<reference evidence="9" key="1">
    <citation type="journal article" date="2023" name="G3 (Bethesda)">
        <title>A reference genome for the long-term kleptoplast-retaining sea slug Elysia crispata morphotype clarki.</title>
        <authorList>
            <person name="Eastman K.E."/>
            <person name="Pendleton A.L."/>
            <person name="Shaikh M.A."/>
            <person name="Suttiyut T."/>
            <person name="Ogas R."/>
            <person name="Tomko P."/>
            <person name="Gavelis G."/>
            <person name="Widhalm J.R."/>
            <person name="Wisecaver J.H."/>
        </authorList>
    </citation>
    <scope>NUCLEOTIDE SEQUENCE</scope>
    <source>
        <strain evidence="9">ECLA1</strain>
    </source>
</reference>
<dbReference type="SUPFAM" id="SSF53822">
    <property type="entry name" value="Periplasmic binding protein-like I"/>
    <property type="match status" value="1"/>
</dbReference>
<dbReference type="PANTHER" id="PTHR11920">
    <property type="entry name" value="GUANYLYL CYCLASE"/>
    <property type="match status" value="1"/>
</dbReference>